<feature type="domain" description="Thioredoxin" evidence="4">
    <location>
        <begin position="50"/>
        <end position="215"/>
    </location>
</feature>
<feature type="signal peptide" evidence="3">
    <location>
        <begin position="1"/>
        <end position="24"/>
    </location>
</feature>
<dbReference type="Pfam" id="PF02630">
    <property type="entry name" value="SCO1-SenC"/>
    <property type="match status" value="1"/>
</dbReference>
<keyword evidence="6" id="KW-1185">Reference proteome</keyword>
<dbReference type="InterPro" id="IPR013766">
    <property type="entry name" value="Thioredoxin_domain"/>
</dbReference>
<feature type="chain" id="PRO_5046747970" evidence="3">
    <location>
        <begin position="25"/>
        <end position="217"/>
    </location>
</feature>
<dbReference type="PANTHER" id="PTHR12151:SF25">
    <property type="entry name" value="LINALOOL DEHYDRATASE_ISOMERASE DOMAIN-CONTAINING PROTEIN"/>
    <property type="match status" value="1"/>
</dbReference>
<evidence type="ECO:0000256" key="2">
    <source>
        <dbReference type="ARBA" id="ARBA00023008"/>
    </source>
</evidence>
<evidence type="ECO:0000313" key="6">
    <source>
        <dbReference type="Proteomes" id="UP001172082"/>
    </source>
</evidence>
<organism evidence="5 6">
    <name type="scientific">Splendidivirga corallicola</name>
    <dbReference type="NCBI Taxonomy" id="3051826"/>
    <lineage>
        <taxon>Bacteria</taxon>
        <taxon>Pseudomonadati</taxon>
        <taxon>Bacteroidota</taxon>
        <taxon>Cytophagia</taxon>
        <taxon>Cytophagales</taxon>
        <taxon>Splendidivirgaceae</taxon>
        <taxon>Splendidivirga</taxon>
    </lineage>
</organism>
<dbReference type="CDD" id="cd02968">
    <property type="entry name" value="SCO"/>
    <property type="match status" value="1"/>
</dbReference>
<keyword evidence="2" id="KW-0186">Copper</keyword>
<dbReference type="InterPro" id="IPR036249">
    <property type="entry name" value="Thioredoxin-like_sf"/>
</dbReference>
<comment type="similarity">
    <text evidence="1">Belongs to the SCO1/2 family.</text>
</comment>
<dbReference type="Gene3D" id="3.40.30.10">
    <property type="entry name" value="Glutaredoxin"/>
    <property type="match status" value="1"/>
</dbReference>
<dbReference type="PANTHER" id="PTHR12151">
    <property type="entry name" value="ELECTRON TRANSPORT PROTIN SCO1/SENC FAMILY MEMBER"/>
    <property type="match status" value="1"/>
</dbReference>
<evidence type="ECO:0000256" key="3">
    <source>
        <dbReference type="SAM" id="SignalP"/>
    </source>
</evidence>
<dbReference type="InterPro" id="IPR003782">
    <property type="entry name" value="SCO1/SenC"/>
</dbReference>
<accession>A0ABT8KVE7</accession>
<evidence type="ECO:0000259" key="4">
    <source>
        <dbReference type="PROSITE" id="PS51352"/>
    </source>
</evidence>
<reference evidence="5" key="1">
    <citation type="submission" date="2023-06" db="EMBL/GenBank/DDBJ databases">
        <title>Genomic of Parafulvivirga corallium.</title>
        <authorList>
            <person name="Wang G."/>
        </authorList>
    </citation>
    <scope>NUCLEOTIDE SEQUENCE</scope>
    <source>
        <strain evidence="5">BMA10</strain>
    </source>
</reference>
<dbReference type="Proteomes" id="UP001172082">
    <property type="component" value="Unassembled WGS sequence"/>
</dbReference>
<comment type="caution">
    <text evidence="5">The sequence shown here is derived from an EMBL/GenBank/DDBJ whole genome shotgun (WGS) entry which is preliminary data.</text>
</comment>
<keyword evidence="3" id="KW-0732">Signal</keyword>
<gene>
    <name evidence="5" type="ORF">QQ008_25430</name>
</gene>
<dbReference type="RefSeq" id="WP_346754781.1">
    <property type="nucleotide sequence ID" value="NZ_JAUJEA010000013.1"/>
</dbReference>
<sequence length="217" mass="25247">MNNARKNIPGILLLFLVFIGSCNHQEVSTLPFYNTPDLTPVWIKQDASEYDQIHTIADFNFVDQNGNQVTEENFKDKIYVADFFFTTCPGICTKLTNNMTMLQEEFKSDDDILLLSHSVTPEMDSMSQLKEYAQTKGVLDNKWFLVTGDRDHIYDMARNAYFADDEFGFQKNENSFLHTENFILIDKQRRIRGIYNGTLPFDVKRLIEDIRILKEEG</sequence>
<protein>
    <submittedName>
        <fullName evidence="5">SCO family protein</fullName>
    </submittedName>
</protein>
<evidence type="ECO:0000313" key="5">
    <source>
        <dbReference type="EMBL" id="MDN5204757.1"/>
    </source>
</evidence>
<dbReference type="PROSITE" id="PS51352">
    <property type="entry name" value="THIOREDOXIN_2"/>
    <property type="match status" value="1"/>
</dbReference>
<name>A0ABT8KVE7_9BACT</name>
<dbReference type="SUPFAM" id="SSF52833">
    <property type="entry name" value="Thioredoxin-like"/>
    <property type="match status" value="1"/>
</dbReference>
<dbReference type="EMBL" id="JAUJEA010000013">
    <property type="protein sequence ID" value="MDN5204757.1"/>
    <property type="molecule type" value="Genomic_DNA"/>
</dbReference>
<proteinExistence type="inferred from homology"/>
<dbReference type="PROSITE" id="PS51257">
    <property type="entry name" value="PROKAR_LIPOPROTEIN"/>
    <property type="match status" value="1"/>
</dbReference>
<evidence type="ECO:0000256" key="1">
    <source>
        <dbReference type="ARBA" id="ARBA00010996"/>
    </source>
</evidence>